<reference evidence="3 4" key="1">
    <citation type="journal article" date="2024" name="Chem. Sci.">
        <title>Discovery of a lagriamide polyketide by integrated genome mining, isotopic labeling, and untargeted metabolomics.</title>
        <authorList>
            <person name="Fergusson C.H."/>
            <person name="Saulog J."/>
            <person name="Paulo B.S."/>
            <person name="Wilson D.M."/>
            <person name="Liu D.Y."/>
            <person name="Morehouse N.J."/>
            <person name="Waterworth S."/>
            <person name="Barkei J."/>
            <person name="Gray C.A."/>
            <person name="Kwan J.C."/>
            <person name="Eustaquio A.S."/>
            <person name="Linington R.G."/>
        </authorList>
    </citation>
    <scope>NUCLEOTIDE SEQUENCE [LARGE SCALE GENOMIC DNA]</scope>
    <source>
        <strain evidence="3 4">RL17-338-BIF-B</strain>
    </source>
</reference>
<dbReference type="EMBL" id="JAOALG010000001">
    <property type="protein sequence ID" value="MEQ5841284.1"/>
    <property type="molecule type" value="Genomic_DNA"/>
</dbReference>
<evidence type="ECO:0000313" key="4">
    <source>
        <dbReference type="Proteomes" id="UP001469089"/>
    </source>
</evidence>
<dbReference type="InterPro" id="IPR017769">
    <property type="entry name" value="PLipase_C_acessory_PlcR"/>
</dbReference>
<evidence type="ECO:0000313" key="3">
    <source>
        <dbReference type="EMBL" id="MEQ5841284.1"/>
    </source>
</evidence>
<organism evidence="3 4">
    <name type="scientific">Paraburkholderia acidicola</name>
    <dbReference type="NCBI Taxonomy" id="1912599"/>
    <lineage>
        <taxon>Bacteria</taxon>
        <taxon>Pseudomonadati</taxon>
        <taxon>Pseudomonadota</taxon>
        <taxon>Betaproteobacteria</taxon>
        <taxon>Burkholderiales</taxon>
        <taxon>Burkholderiaceae</taxon>
        <taxon>Paraburkholderia</taxon>
    </lineage>
</organism>
<accession>A0ABV1LPN4</accession>
<dbReference type="Proteomes" id="UP001469089">
    <property type="component" value="Unassembled WGS sequence"/>
</dbReference>
<name>A0ABV1LPN4_9BURK</name>
<evidence type="ECO:0000256" key="1">
    <source>
        <dbReference type="NCBIfam" id="TIGR03398"/>
    </source>
</evidence>
<feature type="compositionally biased region" description="Polar residues" evidence="2">
    <location>
        <begin position="151"/>
        <end position="162"/>
    </location>
</feature>
<proteinExistence type="predicted"/>
<sequence>MNRQNMLWAASAIIVAGAAVSGVLLSSSFNSGRNSNAPQSASSAAGNASLVQNSKVNTMSSPSPADFQAQLEAYGLKRAQLSPDARRAAAQQLIDELKQGAQAGTIDPRHASDLADMLWIDAEPDAAKRVARSDALHQTLRDIAMPPVTPSPQREQQDQSYAEASRQVIADVTSSVPDRTEQRVLIDERLRDLRKRIYGDADADAGRSR</sequence>
<evidence type="ECO:0000256" key="2">
    <source>
        <dbReference type="SAM" id="MobiDB-lite"/>
    </source>
</evidence>
<protein>
    <recommendedName>
        <fullName evidence="1">Phospholipase C accessory protein PlcR</fullName>
    </recommendedName>
</protein>
<dbReference type="NCBIfam" id="TIGR03398">
    <property type="entry name" value="plc_access_R"/>
    <property type="match status" value="1"/>
</dbReference>
<keyword evidence="4" id="KW-1185">Reference proteome</keyword>
<gene>
    <name evidence="3" type="primary">plcR</name>
    <name evidence="3" type="ORF">N0A02_17790</name>
</gene>
<comment type="caution">
    <text evidence="3">The sequence shown here is derived from an EMBL/GenBank/DDBJ whole genome shotgun (WGS) entry which is preliminary data.</text>
</comment>
<dbReference type="RefSeq" id="WP_349543219.1">
    <property type="nucleotide sequence ID" value="NZ_JAOALG010000001.1"/>
</dbReference>
<feature type="region of interest" description="Disordered" evidence="2">
    <location>
        <begin position="142"/>
        <end position="174"/>
    </location>
</feature>